<organism evidence="2 3">
    <name type="scientific">Hymenoscyphus fraxineus</name>
    <dbReference type="NCBI Taxonomy" id="746836"/>
    <lineage>
        <taxon>Eukaryota</taxon>
        <taxon>Fungi</taxon>
        <taxon>Dikarya</taxon>
        <taxon>Ascomycota</taxon>
        <taxon>Pezizomycotina</taxon>
        <taxon>Leotiomycetes</taxon>
        <taxon>Helotiales</taxon>
        <taxon>Helotiaceae</taxon>
        <taxon>Hymenoscyphus</taxon>
    </lineage>
</organism>
<gene>
    <name evidence="2" type="ORF">HYFRA_00009339</name>
</gene>
<comment type="caution">
    <text evidence="2">The sequence shown here is derived from an EMBL/GenBank/DDBJ whole genome shotgun (WGS) entry which is preliminary data.</text>
</comment>
<keyword evidence="3" id="KW-1185">Reference proteome</keyword>
<sequence length="172" mass="18831">MLFKNVVLTTLLSASVSLALPQVPIFPDDGIYRIRVANWIARCETDSCNYKFDFTAERFGSDPQRPSARGHCNGTHDGGPKPMDFVPCIIDLSDPNLGSTIKSQELRAKFIPDDRKISASGVLNLVISYAFTLLDGKGTTYTFTSKGFEGPVNKEATIFNVDNFDNGVVTNS</sequence>
<dbReference type="AlphaFoldDB" id="A0A9N9L2P9"/>
<dbReference type="OrthoDB" id="10319958at2759"/>
<feature type="chain" id="PRO_5040334960" evidence="1">
    <location>
        <begin position="20"/>
        <end position="172"/>
    </location>
</feature>
<feature type="signal peptide" evidence="1">
    <location>
        <begin position="1"/>
        <end position="19"/>
    </location>
</feature>
<name>A0A9N9L2P9_9HELO</name>
<dbReference type="Proteomes" id="UP000696280">
    <property type="component" value="Unassembled WGS sequence"/>
</dbReference>
<evidence type="ECO:0000256" key="1">
    <source>
        <dbReference type="SAM" id="SignalP"/>
    </source>
</evidence>
<accession>A0A9N9L2P9</accession>
<protein>
    <submittedName>
        <fullName evidence="2">Uncharacterized protein</fullName>
    </submittedName>
</protein>
<evidence type="ECO:0000313" key="2">
    <source>
        <dbReference type="EMBL" id="CAG8957138.1"/>
    </source>
</evidence>
<evidence type="ECO:0000313" key="3">
    <source>
        <dbReference type="Proteomes" id="UP000696280"/>
    </source>
</evidence>
<keyword evidence="1" id="KW-0732">Signal</keyword>
<proteinExistence type="predicted"/>
<reference evidence="2" key="1">
    <citation type="submission" date="2021-07" db="EMBL/GenBank/DDBJ databases">
        <authorList>
            <person name="Durling M."/>
        </authorList>
    </citation>
    <scope>NUCLEOTIDE SEQUENCE</scope>
</reference>
<dbReference type="EMBL" id="CAJVRL010000077">
    <property type="protein sequence ID" value="CAG8957138.1"/>
    <property type="molecule type" value="Genomic_DNA"/>
</dbReference>